<proteinExistence type="predicted"/>
<accession>A0A1S0U3V3</accession>
<dbReference type="GeneID" id="9941282"/>
<sequence>MILVSLKRARSIYSGVNEKLLTPINREHNFQNSKNFGVSITWNARSVEIPTQIERKHIAERIIAIDQPHYAIVNAVASHTRTHIHMYIHIYTHTYTYTSHIHIPPIHSQNVGHCHVDRRGDNCGEVRRSGNYGYMSKE</sequence>
<reference evidence="1" key="1">
    <citation type="submission" date="2012-04" db="EMBL/GenBank/DDBJ databases">
        <title>The Genome Sequence of Loa loa.</title>
        <authorList>
            <consortium name="The Broad Institute Genome Sequencing Platform"/>
            <consortium name="Broad Institute Genome Sequencing Center for Infectious Disease"/>
            <person name="Nutman T.B."/>
            <person name="Fink D.L."/>
            <person name="Russ C."/>
            <person name="Young S."/>
            <person name="Zeng Q."/>
            <person name="Gargeya S."/>
            <person name="Alvarado L."/>
            <person name="Berlin A."/>
            <person name="Chapman S.B."/>
            <person name="Chen Z."/>
            <person name="Freedman E."/>
            <person name="Gellesch M."/>
            <person name="Goldberg J."/>
            <person name="Griggs A."/>
            <person name="Gujja S."/>
            <person name="Heilman E.R."/>
            <person name="Heiman D."/>
            <person name="Howarth C."/>
            <person name="Mehta T."/>
            <person name="Neiman D."/>
            <person name="Pearson M."/>
            <person name="Roberts A."/>
            <person name="Saif S."/>
            <person name="Shea T."/>
            <person name="Shenoy N."/>
            <person name="Sisk P."/>
            <person name="Stolte C."/>
            <person name="Sykes S."/>
            <person name="White J."/>
            <person name="Yandava C."/>
            <person name="Haas B."/>
            <person name="Henn M.R."/>
            <person name="Nusbaum C."/>
            <person name="Birren B."/>
        </authorList>
    </citation>
    <scope>NUCLEOTIDE SEQUENCE [LARGE SCALE GENOMIC DNA]</scope>
</reference>
<dbReference type="RefSeq" id="XP_003139473.1">
    <property type="nucleotide sequence ID" value="XM_003139425.1"/>
</dbReference>
<dbReference type="InParanoid" id="A0A1S0U3V3"/>
<protein>
    <submittedName>
        <fullName evidence="1">Uncharacterized protein</fullName>
    </submittedName>
</protein>
<gene>
    <name evidence="1" type="ORF">LOAG_03888</name>
</gene>
<dbReference type="CTD" id="9941282"/>
<dbReference type="KEGG" id="loa:LOAG_03888"/>
<name>A0A1S0U3V3_LOALO</name>
<feature type="non-terminal residue" evidence="1">
    <location>
        <position position="138"/>
    </location>
</feature>
<organism evidence="1">
    <name type="scientific">Loa loa</name>
    <name type="common">Eye worm</name>
    <name type="synonym">Filaria loa</name>
    <dbReference type="NCBI Taxonomy" id="7209"/>
    <lineage>
        <taxon>Eukaryota</taxon>
        <taxon>Metazoa</taxon>
        <taxon>Ecdysozoa</taxon>
        <taxon>Nematoda</taxon>
        <taxon>Chromadorea</taxon>
        <taxon>Rhabditida</taxon>
        <taxon>Spirurina</taxon>
        <taxon>Spiruromorpha</taxon>
        <taxon>Filarioidea</taxon>
        <taxon>Onchocercidae</taxon>
        <taxon>Loa</taxon>
    </lineage>
</organism>
<evidence type="ECO:0000313" key="1">
    <source>
        <dbReference type="EMBL" id="EFO24599.1"/>
    </source>
</evidence>
<dbReference type="EMBL" id="JH712103">
    <property type="protein sequence ID" value="EFO24599.1"/>
    <property type="molecule type" value="Genomic_DNA"/>
</dbReference>
<dbReference type="AlphaFoldDB" id="A0A1S0U3V3"/>